<dbReference type="InterPro" id="IPR036874">
    <property type="entry name" value="Carbonic_anhydrase_sf"/>
</dbReference>
<dbReference type="EMBL" id="VOSM01000003">
    <property type="protein sequence ID" value="TXD37492.1"/>
    <property type="molecule type" value="Genomic_DNA"/>
</dbReference>
<keyword evidence="4 9" id="KW-0862">Zinc</keyword>
<keyword evidence="3 9" id="KW-0479">Metal-binding</keyword>
<evidence type="ECO:0000256" key="3">
    <source>
        <dbReference type="ARBA" id="ARBA00022723"/>
    </source>
</evidence>
<dbReference type="FunFam" id="3.40.1050.10:FF:000001">
    <property type="entry name" value="Carbonic anhydrase"/>
    <property type="match status" value="1"/>
</dbReference>
<evidence type="ECO:0000256" key="9">
    <source>
        <dbReference type="PIRSR" id="PIRSR601765-1"/>
    </source>
</evidence>
<dbReference type="GO" id="GO:0005737">
    <property type="term" value="C:cytoplasm"/>
    <property type="evidence" value="ECO:0007669"/>
    <property type="project" value="TreeGrafter"/>
</dbReference>
<accession>A0A5C6XH63</accession>
<feature type="binding site" evidence="9">
    <location>
        <position position="46"/>
    </location>
    <ligand>
        <name>Zn(2+)</name>
        <dbReference type="ChEBI" id="CHEBI:29105"/>
    </ligand>
</feature>
<dbReference type="PROSITE" id="PS00704">
    <property type="entry name" value="PROK_CO2_ANHYDRASE_1"/>
    <property type="match status" value="1"/>
</dbReference>
<dbReference type="GO" id="GO:0015976">
    <property type="term" value="P:carbon utilization"/>
    <property type="evidence" value="ECO:0007669"/>
    <property type="project" value="InterPro"/>
</dbReference>
<dbReference type="OrthoDB" id="9797527at2"/>
<dbReference type="AlphaFoldDB" id="A0A5C6XH63"/>
<comment type="catalytic activity">
    <reaction evidence="7">
        <text>hydrogencarbonate + H(+) = CO2 + H2O</text>
        <dbReference type="Rhea" id="RHEA:10748"/>
        <dbReference type="ChEBI" id="CHEBI:15377"/>
        <dbReference type="ChEBI" id="CHEBI:15378"/>
        <dbReference type="ChEBI" id="CHEBI:16526"/>
        <dbReference type="ChEBI" id="CHEBI:17544"/>
        <dbReference type="EC" id="4.2.1.1"/>
    </reaction>
</comment>
<dbReference type="GO" id="GO:0008270">
    <property type="term" value="F:zinc ion binding"/>
    <property type="evidence" value="ECO:0007669"/>
    <property type="project" value="InterPro"/>
</dbReference>
<sequence>MSNETYQRIFELNRRWVEERNAEDPTFFEKLAREQNPDFLFIGCADSRVPASTIMGVEPGEVFVTRNVANLVVNTDLNVASTINYAVDHLKVKHVVVCGHYGCGGVMAAMQSKDLGVLNGWLREIRDVYRLHRTELDAIADEDQRYRRLVELNVREQCLNVIKTAEVQRNFLERGAPTVHGWVYDLSSGLLKDLNINFEDLLSEVREIYSLTPGEAR</sequence>
<dbReference type="EC" id="4.2.1.1" evidence="2"/>
<dbReference type="GO" id="GO:0071244">
    <property type="term" value="P:cellular response to carbon dioxide"/>
    <property type="evidence" value="ECO:0007669"/>
    <property type="project" value="TreeGrafter"/>
</dbReference>
<proteinExistence type="inferred from homology"/>
<feature type="binding site" evidence="9">
    <location>
        <position position="103"/>
    </location>
    <ligand>
        <name>Zn(2+)</name>
        <dbReference type="ChEBI" id="CHEBI:29105"/>
    </ligand>
</feature>
<comment type="similarity">
    <text evidence="1">Belongs to the beta-class carbonic anhydrase family.</text>
</comment>
<feature type="binding site" evidence="9">
    <location>
        <position position="44"/>
    </location>
    <ligand>
        <name>Zn(2+)</name>
        <dbReference type="ChEBI" id="CHEBI:29105"/>
    </ligand>
</feature>
<evidence type="ECO:0000256" key="6">
    <source>
        <dbReference type="ARBA" id="ARBA00039351"/>
    </source>
</evidence>
<evidence type="ECO:0000256" key="5">
    <source>
        <dbReference type="ARBA" id="ARBA00023239"/>
    </source>
</evidence>
<dbReference type="InterPro" id="IPR015892">
    <property type="entry name" value="Carbonic_anhydrase_CS"/>
</dbReference>
<feature type="binding site" evidence="9">
    <location>
        <position position="100"/>
    </location>
    <ligand>
        <name>Zn(2+)</name>
        <dbReference type="ChEBI" id="CHEBI:29105"/>
    </ligand>
</feature>
<keyword evidence="11" id="KW-1185">Reference proteome</keyword>
<dbReference type="GO" id="GO:0034599">
    <property type="term" value="P:cellular response to oxidative stress"/>
    <property type="evidence" value="ECO:0007669"/>
    <property type="project" value="TreeGrafter"/>
</dbReference>
<comment type="cofactor">
    <cofactor evidence="9">
        <name>Zn(2+)</name>
        <dbReference type="ChEBI" id="CHEBI:29105"/>
    </cofactor>
    <text evidence="9">Binds 1 zinc ion per subunit.</text>
</comment>
<dbReference type="PANTHER" id="PTHR11002">
    <property type="entry name" value="CARBONIC ANHYDRASE"/>
    <property type="match status" value="1"/>
</dbReference>
<dbReference type="Proteomes" id="UP000321412">
    <property type="component" value="Unassembled WGS sequence"/>
</dbReference>
<gene>
    <name evidence="10" type="ORF">FRC98_07305</name>
</gene>
<dbReference type="CDD" id="cd00883">
    <property type="entry name" value="beta_CA_cladeA"/>
    <property type="match status" value="1"/>
</dbReference>
<evidence type="ECO:0000256" key="4">
    <source>
        <dbReference type="ARBA" id="ARBA00022833"/>
    </source>
</evidence>
<dbReference type="RefSeq" id="WP_146980649.1">
    <property type="nucleotide sequence ID" value="NZ_VOSM01000003.1"/>
</dbReference>
<evidence type="ECO:0000256" key="8">
    <source>
        <dbReference type="ARBA" id="ARBA00082533"/>
    </source>
</evidence>
<dbReference type="Pfam" id="PF00484">
    <property type="entry name" value="Pro_CA"/>
    <property type="match status" value="1"/>
</dbReference>
<evidence type="ECO:0000256" key="2">
    <source>
        <dbReference type="ARBA" id="ARBA00012925"/>
    </source>
</evidence>
<dbReference type="InterPro" id="IPR001765">
    <property type="entry name" value="Carbonic_anhydrase"/>
</dbReference>
<comment type="caution">
    <text evidence="10">The sequence shown here is derived from an EMBL/GenBank/DDBJ whole genome shotgun (WGS) entry which is preliminary data.</text>
</comment>
<evidence type="ECO:0000256" key="1">
    <source>
        <dbReference type="ARBA" id="ARBA00006217"/>
    </source>
</evidence>
<evidence type="ECO:0000313" key="11">
    <source>
        <dbReference type="Proteomes" id="UP000321412"/>
    </source>
</evidence>
<dbReference type="PANTHER" id="PTHR11002:SF51">
    <property type="entry name" value="CARBONIC ANHYDRASE"/>
    <property type="match status" value="1"/>
</dbReference>
<dbReference type="GO" id="GO:0004089">
    <property type="term" value="F:carbonate dehydratase activity"/>
    <property type="evidence" value="ECO:0007669"/>
    <property type="project" value="UniProtKB-EC"/>
</dbReference>
<reference evidence="10 11" key="1">
    <citation type="submission" date="2019-08" db="EMBL/GenBank/DDBJ databases">
        <title>Bradymonadales sp. TMQ4.</title>
        <authorList>
            <person name="Liang Q."/>
        </authorList>
    </citation>
    <scope>NUCLEOTIDE SEQUENCE [LARGE SCALE GENOMIC DNA]</scope>
    <source>
        <strain evidence="10 11">TMQ4</strain>
    </source>
</reference>
<dbReference type="Gene3D" id="3.40.1050.10">
    <property type="entry name" value="Carbonic anhydrase"/>
    <property type="match status" value="1"/>
</dbReference>
<keyword evidence="5" id="KW-0456">Lyase</keyword>
<evidence type="ECO:0000313" key="10">
    <source>
        <dbReference type="EMBL" id="TXD37492.1"/>
    </source>
</evidence>
<protein>
    <recommendedName>
        <fullName evidence="6">Carbonic anhydrase 2</fullName>
        <ecNumber evidence="2">4.2.1.1</ecNumber>
    </recommendedName>
    <alternativeName>
        <fullName evidence="8">Carbonate dehydratase 2</fullName>
    </alternativeName>
</protein>
<name>A0A5C6XH63_9DELT</name>
<organism evidence="10 11">
    <name type="scientific">Lujinxingia vulgaris</name>
    <dbReference type="NCBI Taxonomy" id="2600176"/>
    <lineage>
        <taxon>Bacteria</taxon>
        <taxon>Deltaproteobacteria</taxon>
        <taxon>Bradymonadales</taxon>
        <taxon>Lujinxingiaceae</taxon>
        <taxon>Lujinxingia</taxon>
    </lineage>
</organism>
<dbReference type="SMART" id="SM00947">
    <property type="entry name" value="Pro_CA"/>
    <property type="match status" value="1"/>
</dbReference>
<dbReference type="SUPFAM" id="SSF53056">
    <property type="entry name" value="beta-carbonic anhydrase, cab"/>
    <property type="match status" value="1"/>
</dbReference>
<evidence type="ECO:0000256" key="7">
    <source>
        <dbReference type="ARBA" id="ARBA00048348"/>
    </source>
</evidence>